<evidence type="ECO:0000313" key="7">
    <source>
        <dbReference type="EMBL" id="KAJ1101378.1"/>
    </source>
</evidence>
<keyword evidence="3" id="KW-0540">Nuclease</keyword>
<sequence length="97" mass="10985">MCEPRTCMVKSQKKGADAVKEEVTKGKEKRANAEVDLPKVTAGDQVFIWNFIHRWKEKYFEGPCTVTMVTPTALEVDGRKPLIHHSHVSLDPAVHQK</sequence>
<name>A0AAV7MDB8_PLEWA</name>
<proteinExistence type="predicted"/>
<reference evidence="7" key="1">
    <citation type="journal article" date="2022" name="bioRxiv">
        <title>Sequencing and chromosome-scale assembly of the giantPleurodeles waltlgenome.</title>
        <authorList>
            <person name="Brown T."/>
            <person name="Elewa A."/>
            <person name="Iarovenko S."/>
            <person name="Subramanian E."/>
            <person name="Araus A.J."/>
            <person name="Petzold A."/>
            <person name="Susuki M."/>
            <person name="Suzuki K.-i.T."/>
            <person name="Hayashi T."/>
            <person name="Toyoda A."/>
            <person name="Oliveira C."/>
            <person name="Osipova E."/>
            <person name="Leigh N.D."/>
            <person name="Simon A."/>
            <person name="Yun M.H."/>
        </authorList>
    </citation>
    <scope>NUCLEOTIDE SEQUENCE</scope>
    <source>
        <strain evidence="7">20211129_DDA</strain>
        <tissue evidence="7">Liver</tissue>
    </source>
</reference>
<keyword evidence="4" id="KW-0255">Endonuclease</keyword>
<dbReference type="GO" id="GO:0016787">
    <property type="term" value="F:hydrolase activity"/>
    <property type="evidence" value="ECO:0007669"/>
    <property type="project" value="UniProtKB-KW"/>
</dbReference>
<keyword evidence="2" id="KW-0548">Nucleotidyltransferase</keyword>
<evidence type="ECO:0000256" key="3">
    <source>
        <dbReference type="ARBA" id="ARBA00022722"/>
    </source>
</evidence>
<dbReference type="InterPro" id="IPR040643">
    <property type="entry name" value="MLVIN_C"/>
</dbReference>
<keyword evidence="1" id="KW-0808">Transferase</keyword>
<evidence type="ECO:0000256" key="2">
    <source>
        <dbReference type="ARBA" id="ARBA00022695"/>
    </source>
</evidence>
<evidence type="ECO:0000256" key="4">
    <source>
        <dbReference type="ARBA" id="ARBA00022759"/>
    </source>
</evidence>
<protein>
    <recommendedName>
        <fullName evidence="6">Murine leukemia virus integrase C-terminal domain-containing protein</fullName>
    </recommendedName>
</protein>
<evidence type="ECO:0000256" key="1">
    <source>
        <dbReference type="ARBA" id="ARBA00022679"/>
    </source>
</evidence>
<evidence type="ECO:0000256" key="5">
    <source>
        <dbReference type="ARBA" id="ARBA00022801"/>
    </source>
</evidence>
<feature type="domain" description="Murine leukemia virus integrase C-terminal" evidence="6">
    <location>
        <begin position="42"/>
        <end position="89"/>
    </location>
</feature>
<keyword evidence="5" id="KW-0378">Hydrolase</keyword>
<accession>A0AAV7MDB8</accession>
<keyword evidence="8" id="KW-1185">Reference proteome</keyword>
<dbReference type="GO" id="GO:0016779">
    <property type="term" value="F:nucleotidyltransferase activity"/>
    <property type="evidence" value="ECO:0007669"/>
    <property type="project" value="UniProtKB-KW"/>
</dbReference>
<dbReference type="Pfam" id="PF18697">
    <property type="entry name" value="MLVIN_C"/>
    <property type="match status" value="1"/>
</dbReference>
<dbReference type="EMBL" id="JANPWB010000014">
    <property type="protein sequence ID" value="KAJ1101378.1"/>
    <property type="molecule type" value="Genomic_DNA"/>
</dbReference>
<comment type="caution">
    <text evidence="7">The sequence shown here is derived from an EMBL/GenBank/DDBJ whole genome shotgun (WGS) entry which is preliminary data.</text>
</comment>
<dbReference type="Gene3D" id="2.30.30.850">
    <property type="match status" value="1"/>
</dbReference>
<organism evidence="7 8">
    <name type="scientific">Pleurodeles waltl</name>
    <name type="common">Iberian ribbed newt</name>
    <dbReference type="NCBI Taxonomy" id="8319"/>
    <lineage>
        <taxon>Eukaryota</taxon>
        <taxon>Metazoa</taxon>
        <taxon>Chordata</taxon>
        <taxon>Craniata</taxon>
        <taxon>Vertebrata</taxon>
        <taxon>Euteleostomi</taxon>
        <taxon>Amphibia</taxon>
        <taxon>Batrachia</taxon>
        <taxon>Caudata</taxon>
        <taxon>Salamandroidea</taxon>
        <taxon>Salamandridae</taxon>
        <taxon>Pleurodelinae</taxon>
        <taxon>Pleurodeles</taxon>
    </lineage>
</organism>
<dbReference type="GO" id="GO:0004519">
    <property type="term" value="F:endonuclease activity"/>
    <property type="evidence" value="ECO:0007669"/>
    <property type="project" value="UniProtKB-KW"/>
</dbReference>
<evidence type="ECO:0000313" key="8">
    <source>
        <dbReference type="Proteomes" id="UP001066276"/>
    </source>
</evidence>
<evidence type="ECO:0000259" key="6">
    <source>
        <dbReference type="Pfam" id="PF18697"/>
    </source>
</evidence>
<gene>
    <name evidence="7" type="ORF">NDU88_006446</name>
</gene>
<dbReference type="Proteomes" id="UP001066276">
    <property type="component" value="Chromosome 10"/>
</dbReference>
<dbReference type="AlphaFoldDB" id="A0AAV7MDB8"/>